<comment type="caution">
    <text evidence="2">The sequence shown here is derived from an EMBL/GenBank/DDBJ whole genome shotgun (WGS) entry which is preliminary data.</text>
</comment>
<gene>
    <name evidence="2" type="ORF">C0W27_07265</name>
</gene>
<sequence length="221" mass="24658">MTLFLFITLGVMFLTFVRFLILSICLGAASLASASAHINENVQQYVVQNTIKQCNEMVVQSHSVNLNSDVAQFNCNNNQTVRHSSDNKHPLTQTQSDNSVGLPVSVNSSKLVWNFPIPNPNKSSDKNKQHRIEFSDYNIALGTSSRLLNALHLDPGEVSPDYRLAFEFPILVAVPLTLGYEEPLSPTVEWVLKIKSSSSRISGWKDTNLNYSQYGEQRQAV</sequence>
<feature type="region of interest" description="Disordered" evidence="1">
    <location>
        <begin position="79"/>
        <end position="99"/>
    </location>
</feature>
<name>A0ABX5H795_PHOAN</name>
<protein>
    <submittedName>
        <fullName evidence="2">Uncharacterized protein</fullName>
    </submittedName>
</protein>
<evidence type="ECO:0000313" key="2">
    <source>
        <dbReference type="EMBL" id="PSX11504.1"/>
    </source>
</evidence>
<keyword evidence="3" id="KW-1185">Reference proteome</keyword>
<evidence type="ECO:0000313" key="3">
    <source>
        <dbReference type="Proteomes" id="UP000240989"/>
    </source>
</evidence>
<feature type="compositionally biased region" description="Polar residues" evidence="1">
    <location>
        <begin position="90"/>
        <end position="99"/>
    </location>
</feature>
<evidence type="ECO:0000256" key="1">
    <source>
        <dbReference type="SAM" id="MobiDB-lite"/>
    </source>
</evidence>
<reference evidence="2 3" key="1">
    <citation type="submission" date="2018-01" db="EMBL/GenBank/DDBJ databases">
        <title>Whole genome sequencing of Histamine producing bacteria.</title>
        <authorList>
            <person name="Butler K."/>
        </authorList>
    </citation>
    <scope>NUCLEOTIDE SEQUENCE [LARGE SCALE GENOMIC DNA]</scope>
    <source>
        <strain evidence="2 3">A6-1</strain>
    </source>
</reference>
<proteinExistence type="predicted"/>
<dbReference type="EMBL" id="PYOU01000004">
    <property type="protein sequence ID" value="PSX11504.1"/>
    <property type="molecule type" value="Genomic_DNA"/>
</dbReference>
<organism evidence="2 3">
    <name type="scientific">Photobacterium angustum</name>
    <dbReference type="NCBI Taxonomy" id="661"/>
    <lineage>
        <taxon>Bacteria</taxon>
        <taxon>Pseudomonadati</taxon>
        <taxon>Pseudomonadota</taxon>
        <taxon>Gammaproteobacteria</taxon>
        <taxon>Vibrionales</taxon>
        <taxon>Vibrionaceae</taxon>
        <taxon>Photobacterium</taxon>
    </lineage>
</organism>
<accession>A0ABX5H795</accession>
<dbReference type="Proteomes" id="UP000240989">
    <property type="component" value="Unassembled WGS sequence"/>
</dbReference>